<dbReference type="AlphaFoldDB" id="A0A975A0W6"/>
<feature type="signal peptide" evidence="1">
    <location>
        <begin position="1"/>
        <end position="21"/>
    </location>
</feature>
<dbReference type="Proteomes" id="UP000662783">
    <property type="component" value="Chromosome"/>
</dbReference>
<name>A0A975A0W6_9BACT</name>
<proteinExistence type="predicted"/>
<dbReference type="EMBL" id="CP070608">
    <property type="protein sequence ID" value="QSE97630.1"/>
    <property type="molecule type" value="Genomic_DNA"/>
</dbReference>
<keyword evidence="3" id="KW-1185">Reference proteome</keyword>
<keyword evidence="1" id="KW-0732">Signal</keyword>
<organism evidence="2 3">
    <name type="scientific">Fulvivirga lutea</name>
    <dbReference type="NCBI Taxonomy" id="2810512"/>
    <lineage>
        <taxon>Bacteria</taxon>
        <taxon>Pseudomonadati</taxon>
        <taxon>Bacteroidota</taxon>
        <taxon>Cytophagia</taxon>
        <taxon>Cytophagales</taxon>
        <taxon>Fulvivirgaceae</taxon>
        <taxon>Fulvivirga</taxon>
    </lineage>
</organism>
<dbReference type="RefSeq" id="WP_205722139.1">
    <property type="nucleotide sequence ID" value="NZ_CP070608.1"/>
</dbReference>
<reference evidence="2" key="1">
    <citation type="submission" date="2021-02" db="EMBL/GenBank/DDBJ databases">
        <title>Fulvivirga sp. S481 isolated from sea water.</title>
        <authorList>
            <person name="Bae S.S."/>
            <person name="Baek K."/>
        </authorList>
    </citation>
    <scope>NUCLEOTIDE SEQUENCE</scope>
    <source>
        <strain evidence="2">S481</strain>
    </source>
</reference>
<feature type="chain" id="PRO_5036856567" description="Outer membrane protein beta-barrel domain-containing protein" evidence="1">
    <location>
        <begin position="22"/>
        <end position="260"/>
    </location>
</feature>
<dbReference type="SUPFAM" id="SSF56925">
    <property type="entry name" value="OMPA-like"/>
    <property type="match status" value="1"/>
</dbReference>
<dbReference type="KEGG" id="fuv:JR347_00650"/>
<evidence type="ECO:0000256" key="1">
    <source>
        <dbReference type="SAM" id="SignalP"/>
    </source>
</evidence>
<sequence>MKIYKIVLLTAATLVSSVTFGQLLERENVESRIAVGTRPEAGDFGFMLGISAQEIDEFSDSDLDTRGYPLMSFKYYLTDQLELRLNTQIYEKTKKIQGDLVNTLGQEDNIDKESFYRFMPSAQYHFSSTNLLDTYAGAGIIIGTEKNEVLTTEKTTLTGDFIADQYTKSTFVWGFNINFGVQAFIADLPLALAVEASIRGLKHSNLQYEVNSKSSVGGVVTDQTFYTLSDDAELRYQSLEYKEFELGADLRFMLSYYFRR</sequence>
<evidence type="ECO:0000313" key="2">
    <source>
        <dbReference type="EMBL" id="QSE97630.1"/>
    </source>
</evidence>
<gene>
    <name evidence="2" type="ORF">JR347_00650</name>
</gene>
<evidence type="ECO:0008006" key="4">
    <source>
        <dbReference type="Google" id="ProtNLM"/>
    </source>
</evidence>
<evidence type="ECO:0000313" key="3">
    <source>
        <dbReference type="Proteomes" id="UP000662783"/>
    </source>
</evidence>
<protein>
    <recommendedName>
        <fullName evidence="4">Outer membrane protein beta-barrel domain-containing protein</fullName>
    </recommendedName>
</protein>
<accession>A0A975A0W6</accession>
<dbReference type="InterPro" id="IPR011250">
    <property type="entry name" value="OMP/PagP_B-barrel"/>
</dbReference>
<dbReference type="Gene3D" id="2.40.160.20">
    <property type="match status" value="1"/>
</dbReference>